<gene>
    <name evidence="2" type="ORF">DR950_38190</name>
</gene>
<sequence length="290" mass="29308">MPFTLSHPAAVLPLLRAAGARGPLVASALVAGSMAPDVPFFAESLLPGVYGQGGLTHRWWAVPTVDVAIAGALVAGWHGLLRGPLVALLPERWAGGAEALTVRRAGDAAGPADAGAVGGAVGGAAWFAASAAIGAATHVGWDAFTHGDRLGVRLLPVLDRPVAGVPLYEALQYGSSALALAALGGWAARAVRAVEPVRPAVRLAPRARRAAVATLGAATAAGVLHRLAPLRRNLVPEVCFGAGAGLAVGAVGYAVVLAAARRLRGGRPDVLREEPRDVAAKVRQTERSSA</sequence>
<name>A0A372ZKL7_9ACTN</name>
<dbReference type="InterPro" id="IPR025238">
    <property type="entry name" value="DUF4184"/>
</dbReference>
<keyword evidence="3" id="KW-1185">Reference proteome</keyword>
<reference evidence="2 3" key="1">
    <citation type="submission" date="2018-08" db="EMBL/GenBank/DDBJ databases">
        <title>Diversity &amp; Physiological Properties of Lignin-Decomposing Actinobacteria from Soil.</title>
        <authorList>
            <person name="Roh S.G."/>
            <person name="Kim S.B."/>
        </authorList>
    </citation>
    <scope>NUCLEOTIDE SEQUENCE [LARGE SCALE GENOMIC DNA]</scope>
    <source>
        <strain evidence="2 3">MMS17-GH009</strain>
    </source>
</reference>
<organism evidence="2 3">
    <name type="scientific">Kitasatospora xanthocidica</name>
    <dbReference type="NCBI Taxonomy" id="83382"/>
    <lineage>
        <taxon>Bacteria</taxon>
        <taxon>Bacillati</taxon>
        <taxon>Actinomycetota</taxon>
        <taxon>Actinomycetes</taxon>
        <taxon>Kitasatosporales</taxon>
        <taxon>Streptomycetaceae</taxon>
        <taxon>Kitasatospora</taxon>
    </lineage>
</organism>
<feature type="transmembrane region" description="Helical" evidence="1">
    <location>
        <begin position="240"/>
        <end position="260"/>
    </location>
</feature>
<comment type="caution">
    <text evidence="2">The sequence shown here is derived from an EMBL/GenBank/DDBJ whole genome shotgun (WGS) entry which is preliminary data.</text>
</comment>
<dbReference type="AlphaFoldDB" id="A0A372ZKL7"/>
<keyword evidence="1" id="KW-0472">Membrane</keyword>
<dbReference type="Proteomes" id="UP000263377">
    <property type="component" value="Unassembled WGS sequence"/>
</dbReference>
<accession>A0A372ZKL7</accession>
<proteinExistence type="predicted"/>
<protein>
    <submittedName>
        <fullName evidence="2">DUF4184 family protein</fullName>
    </submittedName>
</protein>
<evidence type="ECO:0000313" key="3">
    <source>
        <dbReference type="Proteomes" id="UP000263377"/>
    </source>
</evidence>
<evidence type="ECO:0000256" key="1">
    <source>
        <dbReference type="SAM" id="Phobius"/>
    </source>
</evidence>
<dbReference type="RefSeq" id="WP_117492484.1">
    <property type="nucleotide sequence ID" value="NZ_QVIG01000002.1"/>
</dbReference>
<dbReference type="Pfam" id="PF13803">
    <property type="entry name" value="DUF4184"/>
    <property type="match status" value="1"/>
</dbReference>
<evidence type="ECO:0000313" key="2">
    <source>
        <dbReference type="EMBL" id="RGD56134.1"/>
    </source>
</evidence>
<keyword evidence="1" id="KW-1133">Transmembrane helix</keyword>
<keyword evidence="1" id="KW-0812">Transmembrane</keyword>
<dbReference type="EMBL" id="QVIG01000002">
    <property type="protein sequence ID" value="RGD56134.1"/>
    <property type="molecule type" value="Genomic_DNA"/>
</dbReference>